<evidence type="ECO:0000256" key="1">
    <source>
        <dbReference type="ARBA" id="ARBA00007905"/>
    </source>
</evidence>
<feature type="active site" description="Proton donor" evidence="3">
    <location>
        <position position="40"/>
    </location>
</feature>
<evidence type="ECO:0000313" key="8">
    <source>
        <dbReference type="Proteomes" id="UP000015453"/>
    </source>
</evidence>
<feature type="site" description="Lowers pKa of active site Tyr" evidence="5">
    <location>
        <position position="70"/>
    </location>
</feature>
<dbReference type="InterPro" id="IPR018170">
    <property type="entry name" value="Aldo/ket_reductase_CS"/>
</dbReference>
<keyword evidence="2" id="KW-0521">NADP</keyword>
<dbReference type="Proteomes" id="UP000015453">
    <property type="component" value="Unassembled WGS sequence"/>
</dbReference>
<dbReference type="PIRSF" id="PIRSF000097">
    <property type="entry name" value="AKR"/>
    <property type="match status" value="1"/>
</dbReference>
<evidence type="ECO:0000256" key="4">
    <source>
        <dbReference type="PIRSR" id="PIRSR000097-2"/>
    </source>
</evidence>
<feature type="non-terminal residue" evidence="7">
    <location>
        <position position="304"/>
    </location>
</feature>
<dbReference type="PROSITE" id="PS00063">
    <property type="entry name" value="ALDOKETO_REDUCTASE_3"/>
    <property type="match status" value="1"/>
</dbReference>
<name>S8C2Y1_9LAMI</name>
<dbReference type="PRINTS" id="PR00069">
    <property type="entry name" value="ALDKETRDTASE"/>
</dbReference>
<sequence length="304" mass="33412">MPVVGFGTGADPPVDHETAVDAVLDAIRTGYCHFDTAPVYNSEKPLGEAIKKAVDLGLIRSRSEVFVGSKLWCGDSHGELVLPAIRRTLENLGMNYIDLYLIHWPMSSKPGKSGFPIDKHDFLPLNIPSVWAAMEGCFKIGLTKAIGVSNFSTKKLRQILAVASIPPAVNQVEVNPCWQQKKLIDFCKRNSIAVVAYAPLGASGTFYGSNRVIENQVLQKISKSKGKSVAQLALRWCYEQGIGFVAKSFDKKRMKENTEIFDWSLTSEESDAINNGIPQHRLCPGPDFDSSVNGPFPADGRLWD</sequence>
<accession>S8C2Y1</accession>
<reference evidence="7 8" key="1">
    <citation type="journal article" date="2013" name="BMC Genomics">
        <title>The miniature genome of a carnivorous plant Genlisea aurea contains a low number of genes and short non-coding sequences.</title>
        <authorList>
            <person name="Leushkin E.V."/>
            <person name="Sutormin R.A."/>
            <person name="Nabieva E.R."/>
            <person name="Penin A.A."/>
            <person name="Kondrashov A.S."/>
            <person name="Logacheva M.D."/>
        </authorList>
    </citation>
    <scope>NUCLEOTIDE SEQUENCE [LARGE SCALE GENOMIC DNA]</scope>
</reference>
<feature type="binding site" evidence="4">
    <location>
        <position position="103"/>
    </location>
    <ligand>
        <name>substrate</name>
    </ligand>
</feature>
<proteinExistence type="inferred from homology"/>
<dbReference type="Pfam" id="PF00248">
    <property type="entry name" value="Aldo_ket_red"/>
    <property type="match status" value="1"/>
</dbReference>
<dbReference type="GO" id="GO:0035835">
    <property type="term" value="P:indole alkaloid biosynthetic process"/>
    <property type="evidence" value="ECO:0007669"/>
    <property type="project" value="UniProtKB-ARBA"/>
</dbReference>
<dbReference type="AlphaFoldDB" id="S8C2Y1"/>
<dbReference type="OrthoDB" id="416253at2759"/>
<evidence type="ECO:0000256" key="2">
    <source>
        <dbReference type="ARBA" id="ARBA00022857"/>
    </source>
</evidence>
<dbReference type="FunFam" id="3.20.20.100:FF:000013">
    <property type="entry name" value="NADPH-dependent codeinone reductase 1-1"/>
    <property type="match status" value="1"/>
</dbReference>
<dbReference type="InterPro" id="IPR036812">
    <property type="entry name" value="NAD(P)_OxRdtase_dom_sf"/>
</dbReference>
<dbReference type="InterPro" id="IPR020471">
    <property type="entry name" value="AKR"/>
</dbReference>
<comment type="similarity">
    <text evidence="1">Belongs to the aldo/keto reductase family.</text>
</comment>
<dbReference type="EMBL" id="AUSU01007038">
    <property type="protein sequence ID" value="EPS61170.1"/>
    <property type="molecule type" value="Genomic_DNA"/>
</dbReference>
<feature type="domain" description="NADP-dependent oxidoreductase" evidence="6">
    <location>
        <begin position="5"/>
        <end position="274"/>
    </location>
</feature>
<keyword evidence="8" id="KW-1185">Reference proteome</keyword>
<dbReference type="PROSITE" id="PS00062">
    <property type="entry name" value="ALDOKETO_REDUCTASE_2"/>
    <property type="match status" value="1"/>
</dbReference>
<dbReference type="PANTHER" id="PTHR11732">
    <property type="entry name" value="ALDO/KETO REDUCTASE"/>
    <property type="match status" value="1"/>
</dbReference>
<dbReference type="SUPFAM" id="SSF51430">
    <property type="entry name" value="NAD(P)-linked oxidoreductase"/>
    <property type="match status" value="1"/>
</dbReference>
<organism evidence="7 8">
    <name type="scientific">Genlisea aurea</name>
    <dbReference type="NCBI Taxonomy" id="192259"/>
    <lineage>
        <taxon>Eukaryota</taxon>
        <taxon>Viridiplantae</taxon>
        <taxon>Streptophyta</taxon>
        <taxon>Embryophyta</taxon>
        <taxon>Tracheophyta</taxon>
        <taxon>Spermatophyta</taxon>
        <taxon>Magnoliopsida</taxon>
        <taxon>eudicotyledons</taxon>
        <taxon>Gunneridae</taxon>
        <taxon>Pentapetalae</taxon>
        <taxon>asterids</taxon>
        <taxon>lamiids</taxon>
        <taxon>Lamiales</taxon>
        <taxon>Lentibulariaceae</taxon>
        <taxon>Genlisea</taxon>
    </lineage>
</organism>
<dbReference type="Gene3D" id="3.20.20.100">
    <property type="entry name" value="NADP-dependent oxidoreductase domain"/>
    <property type="match status" value="1"/>
</dbReference>
<dbReference type="InterPro" id="IPR044497">
    <property type="entry name" value="AKR4A/B"/>
</dbReference>
<evidence type="ECO:0000256" key="5">
    <source>
        <dbReference type="PIRSR" id="PIRSR000097-3"/>
    </source>
</evidence>
<evidence type="ECO:0000256" key="3">
    <source>
        <dbReference type="PIRSR" id="PIRSR000097-1"/>
    </source>
</evidence>
<dbReference type="GO" id="GO:0016616">
    <property type="term" value="F:oxidoreductase activity, acting on the CH-OH group of donors, NAD or NADP as acceptor"/>
    <property type="evidence" value="ECO:0007669"/>
    <property type="project" value="InterPro"/>
</dbReference>
<evidence type="ECO:0000259" key="6">
    <source>
        <dbReference type="Pfam" id="PF00248"/>
    </source>
</evidence>
<comment type="caution">
    <text evidence="7">The sequence shown here is derived from an EMBL/GenBank/DDBJ whole genome shotgun (WGS) entry which is preliminary data.</text>
</comment>
<protein>
    <recommendedName>
        <fullName evidence="6">NADP-dependent oxidoreductase domain-containing protein</fullName>
    </recommendedName>
</protein>
<dbReference type="CDD" id="cd19124">
    <property type="entry name" value="AKR_AKR4A_4B"/>
    <property type="match status" value="1"/>
</dbReference>
<evidence type="ECO:0000313" key="7">
    <source>
        <dbReference type="EMBL" id="EPS61170.1"/>
    </source>
</evidence>
<dbReference type="InterPro" id="IPR023210">
    <property type="entry name" value="NADP_OxRdtase_dom"/>
</dbReference>
<gene>
    <name evidence="7" type="ORF">M569_13632</name>
</gene>